<reference evidence="2" key="1">
    <citation type="submission" date="2022-07" db="EMBL/GenBank/DDBJ databases">
        <title>Phylogenomic reconstructions and comparative analyses of Kickxellomycotina fungi.</title>
        <authorList>
            <person name="Reynolds N.K."/>
            <person name="Stajich J.E."/>
            <person name="Barry K."/>
            <person name="Grigoriev I.V."/>
            <person name="Crous P."/>
            <person name="Smith M.E."/>
        </authorList>
    </citation>
    <scope>NUCLEOTIDE SEQUENCE</scope>
    <source>
        <strain evidence="2">CBS 109367</strain>
    </source>
</reference>
<feature type="compositionally biased region" description="Polar residues" evidence="1">
    <location>
        <begin position="334"/>
        <end position="345"/>
    </location>
</feature>
<gene>
    <name evidence="2" type="ORF">IWW39_001858</name>
</gene>
<feature type="compositionally biased region" description="Polar residues" evidence="1">
    <location>
        <begin position="203"/>
        <end position="217"/>
    </location>
</feature>
<evidence type="ECO:0000313" key="2">
    <source>
        <dbReference type="EMBL" id="KAJ2688896.1"/>
    </source>
</evidence>
<feature type="compositionally biased region" description="Polar residues" evidence="1">
    <location>
        <begin position="266"/>
        <end position="283"/>
    </location>
</feature>
<name>A0A9W8GH50_9FUNG</name>
<comment type="caution">
    <text evidence="2">The sequence shown here is derived from an EMBL/GenBank/DDBJ whole genome shotgun (WGS) entry which is preliminary data.</text>
</comment>
<dbReference type="AlphaFoldDB" id="A0A9W8GH50"/>
<proteinExistence type="predicted"/>
<dbReference type="EMBL" id="JANBTX010000036">
    <property type="protein sequence ID" value="KAJ2688896.1"/>
    <property type="molecule type" value="Genomic_DNA"/>
</dbReference>
<feature type="compositionally biased region" description="Polar residues" evidence="1">
    <location>
        <begin position="359"/>
        <end position="395"/>
    </location>
</feature>
<feature type="compositionally biased region" description="Low complexity" evidence="1">
    <location>
        <begin position="295"/>
        <end position="308"/>
    </location>
</feature>
<feature type="compositionally biased region" description="Low complexity" evidence="1">
    <location>
        <begin position="150"/>
        <end position="172"/>
    </location>
</feature>
<evidence type="ECO:0000256" key="1">
    <source>
        <dbReference type="SAM" id="MobiDB-lite"/>
    </source>
</evidence>
<evidence type="ECO:0000313" key="3">
    <source>
        <dbReference type="Proteomes" id="UP001151516"/>
    </source>
</evidence>
<feature type="region of interest" description="Disordered" evidence="1">
    <location>
        <begin position="266"/>
        <end position="395"/>
    </location>
</feature>
<accession>A0A9W8GH50</accession>
<feature type="compositionally biased region" description="Polar residues" evidence="1">
    <location>
        <begin position="174"/>
        <end position="187"/>
    </location>
</feature>
<dbReference type="Proteomes" id="UP001151516">
    <property type="component" value="Unassembled WGS sequence"/>
</dbReference>
<protein>
    <submittedName>
        <fullName evidence="2">Uncharacterized protein</fullName>
    </submittedName>
</protein>
<feature type="compositionally biased region" description="Polar residues" evidence="1">
    <location>
        <begin position="139"/>
        <end position="149"/>
    </location>
</feature>
<feature type="region of interest" description="Disordered" evidence="1">
    <location>
        <begin position="125"/>
        <end position="217"/>
    </location>
</feature>
<sequence length="395" mass="40538">MSKVVCSWAAKKAWRRLLQVAGLNFKWCPHQLKLNRTHAASSARICNTGASGSPTFTSTLSFPLLLPLPIQVKISSLLLPVLPLDLRALASLSESPLKTRVSLVVIDGQWRKALKTPDECANGIAHGNAGRNVNVVRPPTTSSQPVEQVSTAGASGGAASLAATSNASGGAAQSMEQVAGTNKSNVTDTDDSVQDGAPLTDSGYASHTGSPTLSASSDSDFDWLVTLVAALSGFHISENGQLYGNSRPEYTSHSPQIVEAGNSVVTADPSSKVGSPGSMNNTPLPMPNRTMVSCSDASGSKAPASGSKVVAARKATEAKAGGNDVSGDKAPANDTDNIQSTSQLHGTHASRVGWGQGSVVGNQVEANGVNISNGRVRSTSKPSNRDSGALITSTS</sequence>
<organism evidence="2 3">
    <name type="scientific">Coemansia spiralis</name>
    <dbReference type="NCBI Taxonomy" id="417178"/>
    <lineage>
        <taxon>Eukaryota</taxon>
        <taxon>Fungi</taxon>
        <taxon>Fungi incertae sedis</taxon>
        <taxon>Zoopagomycota</taxon>
        <taxon>Kickxellomycotina</taxon>
        <taxon>Kickxellomycetes</taxon>
        <taxon>Kickxellales</taxon>
        <taxon>Kickxellaceae</taxon>
        <taxon>Coemansia</taxon>
    </lineage>
</organism>
<keyword evidence="3" id="KW-1185">Reference proteome</keyword>